<dbReference type="Gene3D" id="2.40.128.10">
    <property type="match status" value="1"/>
</dbReference>
<feature type="chain" id="PRO_5024381776" description="Alkaline proteinase inhibitor/ Outer membrane lipoprotein Omp19 domain-containing protein" evidence="1">
    <location>
        <begin position="18"/>
        <end position="117"/>
    </location>
</feature>
<proteinExistence type="predicted"/>
<dbReference type="Proteomes" id="UP000325122">
    <property type="component" value="Unassembled WGS sequence"/>
</dbReference>
<dbReference type="RefSeq" id="WP_150022707.1">
    <property type="nucleotide sequence ID" value="NZ_VWOJ01000002.1"/>
</dbReference>
<dbReference type="AlphaFoldDB" id="A0A5M6ZFE1"/>
<sequence length="117" mass="12184">MILAAALAALSIDAASAAPGSYTLSAGERRCRIVLDAPSRTPEDSLIAPDAVSGLVMAFPDCPEGLDEAALWRVNSEDGELVLFDGAGTALLTARQDETRQWRGETADGAPVQLSAR</sequence>
<evidence type="ECO:0000256" key="1">
    <source>
        <dbReference type="SAM" id="SignalP"/>
    </source>
</evidence>
<feature type="signal peptide" evidence="1">
    <location>
        <begin position="1"/>
        <end position="17"/>
    </location>
</feature>
<name>A0A5M6ZFE1_9PROT</name>
<dbReference type="InterPro" id="IPR016085">
    <property type="entry name" value="Protease_inh_B-barrel_dom"/>
</dbReference>
<gene>
    <name evidence="2" type="ORF">F1654_06420</name>
</gene>
<dbReference type="SUPFAM" id="SSF50882">
    <property type="entry name" value="beta-Barrel protease inhibitors"/>
    <property type="match status" value="1"/>
</dbReference>
<keyword evidence="1" id="KW-0732">Signal</keyword>
<evidence type="ECO:0000313" key="2">
    <source>
        <dbReference type="EMBL" id="KAA5803439.1"/>
    </source>
</evidence>
<dbReference type="GO" id="GO:0004866">
    <property type="term" value="F:endopeptidase inhibitor activity"/>
    <property type="evidence" value="ECO:0007669"/>
    <property type="project" value="InterPro"/>
</dbReference>
<evidence type="ECO:0000313" key="3">
    <source>
        <dbReference type="Proteomes" id="UP000325122"/>
    </source>
</evidence>
<comment type="caution">
    <text evidence="2">The sequence shown here is derived from an EMBL/GenBank/DDBJ whole genome shotgun (WGS) entry which is preliminary data.</text>
</comment>
<accession>A0A5M6ZFE1</accession>
<keyword evidence="3" id="KW-1185">Reference proteome</keyword>
<protein>
    <recommendedName>
        <fullName evidence="4">Alkaline proteinase inhibitor/ Outer membrane lipoprotein Omp19 domain-containing protein</fullName>
    </recommendedName>
</protein>
<dbReference type="EMBL" id="VWOJ01000002">
    <property type="protein sequence ID" value="KAA5803439.1"/>
    <property type="molecule type" value="Genomic_DNA"/>
</dbReference>
<organism evidence="2 3">
    <name type="scientific">Alkalicaulis satelles</name>
    <dbReference type="NCBI Taxonomy" id="2609175"/>
    <lineage>
        <taxon>Bacteria</taxon>
        <taxon>Pseudomonadati</taxon>
        <taxon>Pseudomonadota</taxon>
        <taxon>Alphaproteobacteria</taxon>
        <taxon>Maricaulales</taxon>
        <taxon>Maricaulaceae</taxon>
        <taxon>Alkalicaulis</taxon>
    </lineage>
</organism>
<evidence type="ECO:0008006" key="4">
    <source>
        <dbReference type="Google" id="ProtNLM"/>
    </source>
</evidence>
<reference evidence="2 3" key="1">
    <citation type="submission" date="2019-09" db="EMBL/GenBank/DDBJ databases">
        <authorList>
            <person name="Kevbrin V."/>
            <person name="Grouzdev D.S."/>
        </authorList>
    </citation>
    <scope>NUCLEOTIDE SEQUENCE [LARGE SCALE GENOMIC DNA]</scope>
    <source>
        <strain evidence="2 3">G-192</strain>
    </source>
</reference>